<accession>A0ABW5RP72</accession>
<evidence type="ECO:0000256" key="3">
    <source>
        <dbReference type="ARBA" id="ARBA00022723"/>
    </source>
</evidence>
<dbReference type="Gene3D" id="3.10.310.40">
    <property type="match status" value="1"/>
</dbReference>
<comment type="caution">
    <text evidence="7">The sequence shown here is derived from an EMBL/GenBank/DDBJ whole genome shotgun (WGS) entry which is preliminary data.</text>
</comment>
<reference evidence="8" key="1">
    <citation type="journal article" date="2019" name="Int. J. Syst. Evol. Microbiol.">
        <title>The Global Catalogue of Microorganisms (GCM) 10K type strain sequencing project: providing services to taxonomists for standard genome sequencing and annotation.</title>
        <authorList>
            <consortium name="The Broad Institute Genomics Platform"/>
            <consortium name="The Broad Institute Genome Sequencing Center for Infectious Disease"/>
            <person name="Wu L."/>
            <person name="Ma J."/>
        </authorList>
    </citation>
    <scope>NUCLEOTIDE SEQUENCE [LARGE SCALE GENOMIC DNA]</scope>
    <source>
        <strain evidence="8">KCTC 3913</strain>
    </source>
</reference>
<dbReference type="InterPro" id="IPR051335">
    <property type="entry name" value="Alanyl-tRNA_Editing_Enzymes"/>
</dbReference>
<evidence type="ECO:0000256" key="4">
    <source>
        <dbReference type="ARBA" id="ARBA00022833"/>
    </source>
</evidence>
<organism evidence="7 8">
    <name type="scientific">Bacillus seohaeanensis</name>
    <dbReference type="NCBI Taxonomy" id="284580"/>
    <lineage>
        <taxon>Bacteria</taxon>
        <taxon>Bacillati</taxon>
        <taxon>Bacillota</taxon>
        <taxon>Bacilli</taxon>
        <taxon>Bacillales</taxon>
        <taxon>Bacillaceae</taxon>
        <taxon>Bacillus</taxon>
    </lineage>
</organism>
<dbReference type="RefSeq" id="WP_377933819.1">
    <property type="nucleotide sequence ID" value="NZ_JBHUMF010000015.1"/>
</dbReference>
<proteinExistence type="predicted"/>
<dbReference type="InterPro" id="IPR009000">
    <property type="entry name" value="Transl_B-barrel_sf"/>
</dbReference>
<dbReference type="InterPro" id="IPR018165">
    <property type="entry name" value="Ala-tRNA-synth_IIc_core"/>
</dbReference>
<dbReference type="Pfam" id="PF02272">
    <property type="entry name" value="DHHA1"/>
    <property type="match status" value="1"/>
</dbReference>
<keyword evidence="8" id="KW-1185">Reference proteome</keyword>
<sequence>MSIKLFYQDAYIKTFTSKILKQKQDKDGNWYSVLEETAFYPVGGGQPSDKGFLHNTEVIAVEEIDGEIRHYTSEPISEGETKVEGVIDWKLRFDHMQQHAGQHILSAAFEELFQYKTVSFHLGKEHSTIDLDIGDLSKEDADAAEKLANDIILENRKIETTWMTAEEANRYPLRKELAVSDNVRLVIIPEFDYNGCGGTHPRSTGEVSSITILGWERQRKKIRVTFVCGNRVRKQLHEKQTILSNLTEYLNAPEKEMKNAVERLLEKEKETDKALEEAKEQLLSYEAKELAEVASEQIISKVFKNRPITELQKLARYIVKENDRCVVVLVAENTDKTQLVAARGEAEEVNMRNMMNDVLPLINGKGGGKESFVQGGGEPSISGEELLQEFLKRL</sequence>
<dbReference type="SUPFAM" id="SSF55186">
    <property type="entry name" value="ThrRS/AlaRS common domain"/>
    <property type="match status" value="1"/>
</dbReference>
<evidence type="ECO:0000313" key="7">
    <source>
        <dbReference type="EMBL" id="MFD2680426.1"/>
    </source>
</evidence>
<dbReference type="InterPro" id="IPR018163">
    <property type="entry name" value="Thr/Ala-tRNA-synth_IIc_edit"/>
</dbReference>
<dbReference type="Gene3D" id="3.30.980.10">
    <property type="entry name" value="Threonyl-trna Synthetase, Chain A, domain 2"/>
    <property type="match status" value="1"/>
</dbReference>
<dbReference type="PANTHER" id="PTHR43462:SF1">
    <property type="entry name" value="ALANYL-TRNA EDITING PROTEIN AARSD1"/>
    <property type="match status" value="1"/>
</dbReference>
<keyword evidence="4" id="KW-0862">Zinc</keyword>
<dbReference type="SUPFAM" id="SSF50447">
    <property type="entry name" value="Translation proteins"/>
    <property type="match status" value="1"/>
</dbReference>
<feature type="coiled-coil region" evidence="5">
    <location>
        <begin position="257"/>
        <end position="288"/>
    </location>
</feature>
<evidence type="ECO:0000256" key="1">
    <source>
        <dbReference type="ARBA" id="ARBA00001947"/>
    </source>
</evidence>
<keyword evidence="5" id="KW-0175">Coiled coil</keyword>
<evidence type="ECO:0000259" key="6">
    <source>
        <dbReference type="PROSITE" id="PS50860"/>
    </source>
</evidence>
<dbReference type="Pfam" id="PF07973">
    <property type="entry name" value="tRNA_SAD"/>
    <property type="match status" value="1"/>
</dbReference>
<feature type="domain" description="Alanyl-transfer RNA synthetases family profile" evidence="6">
    <location>
        <begin position="1"/>
        <end position="238"/>
    </location>
</feature>
<dbReference type="SMART" id="SM00863">
    <property type="entry name" value="tRNA_SAD"/>
    <property type="match status" value="1"/>
</dbReference>
<evidence type="ECO:0000256" key="5">
    <source>
        <dbReference type="SAM" id="Coils"/>
    </source>
</evidence>
<comment type="cofactor">
    <cofactor evidence="1">
        <name>Zn(2+)</name>
        <dbReference type="ChEBI" id="CHEBI:29105"/>
    </cofactor>
</comment>
<evidence type="ECO:0000313" key="8">
    <source>
        <dbReference type="Proteomes" id="UP001597506"/>
    </source>
</evidence>
<dbReference type="EMBL" id="JBHUMF010000015">
    <property type="protein sequence ID" value="MFD2680426.1"/>
    <property type="molecule type" value="Genomic_DNA"/>
</dbReference>
<dbReference type="Gene3D" id="2.40.30.130">
    <property type="match status" value="1"/>
</dbReference>
<name>A0ABW5RP72_9BACI</name>
<dbReference type="PROSITE" id="PS50860">
    <property type="entry name" value="AA_TRNA_LIGASE_II_ALA"/>
    <property type="match status" value="1"/>
</dbReference>
<comment type="subcellular location">
    <subcellularLocation>
        <location evidence="2">Cytoplasm</location>
    </subcellularLocation>
</comment>
<dbReference type="Proteomes" id="UP001597506">
    <property type="component" value="Unassembled WGS sequence"/>
</dbReference>
<dbReference type="InterPro" id="IPR003156">
    <property type="entry name" value="DHHA1_dom"/>
</dbReference>
<gene>
    <name evidence="7" type="ORF">ACFSUL_06625</name>
</gene>
<dbReference type="InterPro" id="IPR012947">
    <property type="entry name" value="tRNA_SAD"/>
</dbReference>
<protein>
    <submittedName>
        <fullName evidence="7">DHHA1 domain-containing protein</fullName>
    </submittedName>
</protein>
<keyword evidence="3" id="KW-0479">Metal-binding</keyword>
<evidence type="ECO:0000256" key="2">
    <source>
        <dbReference type="ARBA" id="ARBA00004496"/>
    </source>
</evidence>
<dbReference type="PANTHER" id="PTHR43462">
    <property type="entry name" value="ALANYL-TRNA EDITING PROTEIN"/>
    <property type="match status" value="1"/>
</dbReference>